<feature type="domain" description="Rrn7/TAF1B C-terminal cyclin" evidence="12">
    <location>
        <begin position="293"/>
        <end position="471"/>
    </location>
</feature>
<keyword evidence="7" id="KW-0238">DNA-binding</keyword>
<feature type="region of interest" description="Disordered" evidence="10">
    <location>
        <begin position="139"/>
        <end position="227"/>
    </location>
</feature>
<dbReference type="PANTHER" id="PTHR31576:SF2">
    <property type="entry name" value="TATA BOX-BINDING PROTEIN-ASSOCIATED FACTOR RNA POLYMERASE I SUBUNIT B"/>
    <property type="match status" value="1"/>
</dbReference>
<keyword evidence="14" id="KW-1185">Reference proteome</keyword>
<dbReference type="Proteomes" id="UP000703269">
    <property type="component" value="Unassembled WGS sequence"/>
</dbReference>
<evidence type="ECO:0000313" key="13">
    <source>
        <dbReference type="EMBL" id="GJE84201.1"/>
    </source>
</evidence>
<dbReference type="GO" id="GO:0008270">
    <property type="term" value="F:zinc ion binding"/>
    <property type="evidence" value="ECO:0007669"/>
    <property type="project" value="UniProtKB-KW"/>
</dbReference>
<evidence type="ECO:0000313" key="14">
    <source>
        <dbReference type="Proteomes" id="UP000703269"/>
    </source>
</evidence>
<dbReference type="PANTHER" id="PTHR31576">
    <property type="entry name" value="TATA BOX-BINDING PROTEIN-ASSOCIATED FACTOR RNA POLYMERASE I SUBUNIT B"/>
    <property type="match status" value="1"/>
</dbReference>
<evidence type="ECO:0000256" key="4">
    <source>
        <dbReference type="ARBA" id="ARBA00022771"/>
    </source>
</evidence>
<evidence type="ECO:0000256" key="7">
    <source>
        <dbReference type="ARBA" id="ARBA00023125"/>
    </source>
</evidence>
<organism evidence="13 14">
    <name type="scientific">Phanerochaete sordida</name>
    <dbReference type="NCBI Taxonomy" id="48140"/>
    <lineage>
        <taxon>Eukaryota</taxon>
        <taxon>Fungi</taxon>
        <taxon>Dikarya</taxon>
        <taxon>Basidiomycota</taxon>
        <taxon>Agaricomycotina</taxon>
        <taxon>Agaricomycetes</taxon>
        <taxon>Polyporales</taxon>
        <taxon>Phanerochaetaceae</taxon>
        <taxon>Phanerochaete</taxon>
    </lineage>
</organism>
<evidence type="ECO:0000256" key="3">
    <source>
        <dbReference type="ARBA" id="ARBA00022723"/>
    </source>
</evidence>
<dbReference type="Pfam" id="PF20645">
    <property type="entry name" value="Rrn7_cyclin_C"/>
    <property type="match status" value="1"/>
</dbReference>
<feature type="domain" description="Rrn7/TAF1B N-terminal cyclin" evidence="11">
    <location>
        <begin position="183"/>
        <end position="274"/>
    </location>
</feature>
<keyword evidence="5" id="KW-0862">Zinc</keyword>
<keyword evidence="4" id="KW-0863">Zinc-finger</keyword>
<keyword evidence="3" id="KW-0479">Metal-binding</keyword>
<protein>
    <recommendedName>
        <fullName evidence="15">RRN7-type domain-containing protein</fullName>
    </recommendedName>
</protein>
<accession>A0A9P3FX35</accession>
<dbReference type="GO" id="GO:0070860">
    <property type="term" value="C:RNA polymerase I core factor complex"/>
    <property type="evidence" value="ECO:0007669"/>
    <property type="project" value="InterPro"/>
</dbReference>
<dbReference type="EMBL" id="BPQB01000001">
    <property type="protein sequence ID" value="GJE84201.1"/>
    <property type="molecule type" value="Genomic_DNA"/>
</dbReference>
<sequence>MAPRQRCAVCGSKQWRKEPSSGLITCSEGHVLQSYRNETTEVTELGPHQMRKRAFKSSRKKKEWQSKADPKLYHGERARYHYYQCQQLLLRLQAAALITAWKLPPEFEVVCRDVWALHLSLLPSPPAAEPYFHVQSQYGGQAAAEAPQTDKGELSKAGDKPPPKGSGDEDAESTASSSTEEEEDLDMDELLKENSEAPSSSEDDDGDESRPRARQDRRRKDKTTFRPYDSPAANIAVLMLACWTLRLPVMYMDFKRLIESYDLPYLDPLRLLPETMTLHLTKHTARALSPQFPPTPLHVHGLTSRLAKLVYRSHGILTPECNAAPLLWRATRALEGTPTLYFLAKKLGKIVSLTLTLHHSLSPALNRARMRDPEHHKYDNAPPEVALIAMVIVVLKMTYGLDGTKRVPQSADDPACALPNLPEYLAALQSAGKSEQAQRAAFFDTAPESLESVLDMDEAEMDKYIAFCQKALLPPEDRRAKNPVLDEFFPLSEAPLAAHPDPAAAAPPPAHAPAKPLPATRLREASADLRPGQAYRIYNSHDVLGALPGDCALLLRRAAQWAGVDEHYVAGVVERYERRVLRWWRTARAAAADKAQDHDKAGTGVGAVRPQHAALTLQVLTSRDGMQ</sequence>
<keyword evidence="9" id="KW-0539">Nucleus</keyword>
<evidence type="ECO:0000256" key="2">
    <source>
        <dbReference type="ARBA" id="ARBA00006899"/>
    </source>
</evidence>
<evidence type="ECO:0000256" key="1">
    <source>
        <dbReference type="ARBA" id="ARBA00004604"/>
    </source>
</evidence>
<evidence type="ECO:0000259" key="11">
    <source>
        <dbReference type="Pfam" id="PF20644"/>
    </source>
</evidence>
<evidence type="ECO:0000256" key="5">
    <source>
        <dbReference type="ARBA" id="ARBA00022833"/>
    </source>
</evidence>
<dbReference type="InterPro" id="IPR033599">
    <property type="entry name" value="TAF1B/Rrn7"/>
</dbReference>
<evidence type="ECO:0000259" key="12">
    <source>
        <dbReference type="Pfam" id="PF20645"/>
    </source>
</evidence>
<dbReference type="GO" id="GO:0001164">
    <property type="term" value="F:RNA polymerase I core promoter sequence-specific DNA binding"/>
    <property type="evidence" value="ECO:0007669"/>
    <property type="project" value="InterPro"/>
</dbReference>
<dbReference type="InterPro" id="IPR048540">
    <property type="entry name" value="Rrn7_cyclin_N"/>
</dbReference>
<comment type="subcellular location">
    <subcellularLocation>
        <location evidence="1">Nucleus</location>
        <location evidence="1">Nucleolus</location>
    </subcellularLocation>
</comment>
<feature type="compositionally biased region" description="Basic and acidic residues" evidence="10">
    <location>
        <begin position="148"/>
        <end position="162"/>
    </location>
</feature>
<proteinExistence type="inferred from homology"/>
<keyword evidence="6" id="KW-0805">Transcription regulation</keyword>
<name>A0A9P3FX35_9APHY</name>
<comment type="caution">
    <text evidence="13">The sequence shown here is derived from an EMBL/GenBank/DDBJ whole genome shotgun (WGS) entry which is preliminary data.</text>
</comment>
<evidence type="ECO:0000256" key="10">
    <source>
        <dbReference type="SAM" id="MobiDB-lite"/>
    </source>
</evidence>
<dbReference type="GO" id="GO:0042790">
    <property type="term" value="P:nucleolar large rRNA transcription by RNA polymerase I"/>
    <property type="evidence" value="ECO:0007669"/>
    <property type="project" value="TreeGrafter"/>
</dbReference>
<dbReference type="OrthoDB" id="428577at2759"/>
<dbReference type="InterPro" id="IPR048538">
    <property type="entry name" value="Rrn7_cyclin_C"/>
</dbReference>
<dbReference type="AlphaFoldDB" id="A0A9P3FX35"/>
<reference evidence="13 14" key="1">
    <citation type="submission" date="2021-08" db="EMBL/GenBank/DDBJ databases">
        <title>Draft Genome Sequence of Phanerochaete sordida strain YK-624.</title>
        <authorList>
            <person name="Mori T."/>
            <person name="Dohra H."/>
            <person name="Suzuki T."/>
            <person name="Kawagishi H."/>
            <person name="Hirai H."/>
        </authorList>
    </citation>
    <scope>NUCLEOTIDE SEQUENCE [LARGE SCALE GENOMIC DNA]</scope>
    <source>
        <strain evidence="13 14">YK-624</strain>
    </source>
</reference>
<evidence type="ECO:0000256" key="9">
    <source>
        <dbReference type="ARBA" id="ARBA00023242"/>
    </source>
</evidence>
<dbReference type="Pfam" id="PF20644">
    <property type="entry name" value="Rrn7_cyclin_N"/>
    <property type="match status" value="1"/>
</dbReference>
<feature type="compositionally biased region" description="Acidic residues" evidence="10">
    <location>
        <begin position="179"/>
        <end position="188"/>
    </location>
</feature>
<gene>
    <name evidence="13" type="ORF">PsYK624_002770</name>
</gene>
<evidence type="ECO:0000256" key="8">
    <source>
        <dbReference type="ARBA" id="ARBA00023163"/>
    </source>
</evidence>
<evidence type="ECO:0000256" key="6">
    <source>
        <dbReference type="ARBA" id="ARBA00023015"/>
    </source>
</evidence>
<keyword evidence="8" id="KW-0804">Transcription</keyword>
<evidence type="ECO:0008006" key="15">
    <source>
        <dbReference type="Google" id="ProtNLM"/>
    </source>
</evidence>
<comment type="similarity">
    <text evidence="2">Belongs to the RRN7/TAF1B family.</text>
</comment>